<proteinExistence type="predicted"/>
<dbReference type="AlphaFoldDB" id="A0A9X9PT43"/>
<sequence>MAVRQTWYHTSPLSFKALPCLCGSGSFHHEVELLPPTGN</sequence>
<evidence type="ECO:0000313" key="1">
    <source>
        <dbReference type="EMBL" id="VCW49229.1"/>
    </source>
</evidence>
<reference evidence="1 2" key="1">
    <citation type="submission" date="2018-10" db="EMBL/GenBank/DDBJ databases">
        <authorList>
            <person name="Ekblom R."/>
            <person name="Jareborg N."/>
        </authorList>
    </citation>
    <scope>NUCLEOTIDE SEQUENCE [LARGE SCALE GENOMIC DNA]</scope>
    <source>
        <tissue evidence="1">Muscle</tissue>
    </source>
</reference>
<comment type="caution">
    <text evidence="1">The sequence shown here is derived from an EMBL/GenBank/DDBJ whole genome shotgun (WGS) entry which is preliminary data.</text>
</comment>
<evidence type="ECO:0000313" key="2">
    <source>
        <dbReference type="Proteomes" id="UP000269945"/>
    </source>
</evidence>
<dbReference type="Proteomes" id="UP000269945">
    <property type="component" value="Unassembled WGS sequence"/>
</dbReference>
<dbReference type="EMBL" id="CYRY02000230">
    <property type="protein sequence ID" value="VCW49229.1"/>
    <property type="molecule type" value="Genomic_DNA"/>
</dbReference>
<gene>
    <name evidence="1" type="ORF">BN2614_LOCUS1</name>
</gene>
<name>A0A9X9PT43_GULGU</name>
<organism evidence="1 2">
    <name type="scientific">Gulo gulo</name>
    <name type="common">Wolverine</name>
    <name type="synonym">Gluton</name>
    <dbReference type="NCBI Taxonomy" id="48420"/>
    <lineage>
        <taxon>Eukaryota</taxon>
        <taxon>Metazoa</taxon>
        <taxon>Chordata</taxon>
        <taxon>Craniata</taxon>
        <taxon>Vertebrata</taxon>
        <taxon>Euteleostomi</taxon>
        <taxon>Mammalia</taxon>
        <taxon>Eutheria</taxon>
        <taxon>Laurasiatheria</taxon>
        <taxon>Carnivora</taxon>
        <taxon>Caniformia</taxon>
        <taxon>Musteloidea</taxon>
        <taxon>Mustelidae</taxon>
        <taxon>Guloninae</taxon>
        <taxon>Gulo</taxon>
    </lineage>
</organism>
<keyword evidence="2" id="KW-1185">Reference proteome</keyword>
<protein>
    <submittedName>
        <fullName evidence="1">Uncharacterized protein</fullName>
    </submittedName>
</protein>
<accession>A0A9X9PT43</accession>